<reference evidence="1" key="1">
    <citation type="submission" date="2021-05" db="EMBL/GenBank/DDBJ databases">
        <authorList>
            <person name="Scholz U."/>
            <person name="Mascher M."/>
            <person name="Fiebig A."/>
        </authorList>
    </citation>
    <scope>NUCLEOTIDE SEQUENCE [LARGE SCALE GENOMIC DNA]</scope>
</reference>
<evidence type="ECO:0000313" key="1">
    <source>
        <dbReference type="EnsemblPlants" id="AVESA.00010b.r2.7DG1350460.1.CDS"/>
    </source>
</evidence>
<proteinExistence type="predicted"/>
<accession>A0ACD6AC08</accession>
<dbReference type="EnsemblPlants" id="AVESA.00010b.r2.7DG1350460.1">
    <property type="protein sequence ID" value="AVESA.00010b.r2.7DG1350460.1.CDS"/>
    <property type="gene ID" value="AVESA.00010b.r2.7DG1350460"/>
</dbReference>
<sequence length="219" mass="24869">MAEELRAAQHEIDMFIRLIPLITLVDNSAANYRRAKDDEGVHSVVTDSSDRYIRFPTRSSEFTTIRVQAATELCSVGEQPFSGKLDPQDQKIVDVEELVNLCTGIEEACVGFAKFNFFQIVDATDNFSENRIVGWGGFGTVYKGHLPSGLTVAVKRVDEHATIFGFKSELQLAKLHHTNLIRLLGWCIHQKERALVYEFMNNSSLDRHIYERLHVMHCP</sequence>
<protein>
    <submittedName>
        <fullName evidence="1">Uncharacterized protein</fullName>
    </submittedName>
</protein>
<reference evidence="1" key="2">
    <citation type="submission" date="2025-09" db="UniProtKB">
        <authorList>
            <consortium name="EnsemblPlants"/>
        </authorList>
    </citation>
    <scope>IDENTIFICATION</scope>
</reference>
<name>A0ACD6AC08_AVESA</name>
<dbReference type="Proteomes" id="UP001732700">
    <property type="component" value="Chromosome 7D"/>
</dbReference>
<evidence type="ECO:0000313" key="2">
    <source>
        <dbReference type="Proteomes" id="UP001732700"/>
    </source>
</evidence>
<keyword evidence="2" id="KW-1185">Reference proteome</keyword>
<organism evidence="1 2">
    <name type="scientific">Avena sativa</name>
    <name type="common">Oat</name>
    <dbReference type="NCBI Taxonomy" id="4498"/>
    <lineage>
        <taxon>Eukaryota</taxon>
        <taxon>Viridiplantae</taxon>
        <taxon>Streptophyta</taxon>
        <taxon>Embryophyta</taxon>
        <taxon>Tracheophyta</taxon>
        <taxon>Spermatophyta</taxon>
        <taxon>Magnoliopsida</taxon>
        <taxon>Liliopsida</taxon>
        <taxon>Poales</taxon>
        <taxon>Poaceae</taxon>
        <taxon>BOP clade</taxon>
        <taxon>Pooideae</taxon>
        <taxon>Poodae</taxon>
        <taxon>Poeae</taxon>
        <taxon>Poeae Chloroplast Group 1 (Aveneae type)</taxon>
        <taxon>Aveninae</taxon>
        <taxon>Avena</taxon>
    </lineage>
</organism>